<organism evidence="1 2">
    <name type="scientific">Candidatus Ryanbacteria bacterium RIFCSPHIGHO2_01_FULL_48_27</name>
    <dbReference type="NCBI Taxonomy" id="1802115"/>
    <lineage>
        <taxon>Bacteria</taxon>
        <taxon>Candidatus Ryaniibacteriota</taxon>
    </lineage>
</organism>
<dbReference type="STRING" id="1802115.A2756_06005"/>
<dbReference type="Gene3D" id="3.40.30.10">
    <property type="entry name" value="Glutaredoxin"/>
    <property type="match status" value="1"/>
</dbReference>
<accession>A0A1G2G8D2</accession>
<dbReference type="Proteomes" id="UP000177785">
    <property type="component" value="Unassembled WGS sequence"/>
</dbReference>
<dbReference type="AlphaFoldDB" id="A0A1G2G8D2"/>
<dbReference type="SUPFAM" id="SSF52833">
    <property type="entry name" value="Thioredoxin-like"/>
    <property type="match status" value="1"/>
</dbReference>
<evidence type="ECO:0000313" key="2">
    <source>
        <dbReference type="Proteomes" id="UP000177785"/>
    </source>
</evidence>
<evidence type="ECO:0000313" key="1">
    <source>
        <dbReference type="EMBL" id="OGZ46138.1"/>
    </source>
</evidence>
<reference evidence="1 2" key="1">
    <citation type="journal article" date="2016" name="Nat. Commun.">
        <title>Thousands of microbial genomes shed light on interconnected biogeochemical processes in an aquifer system.</title>
        <authorList>
            <person name="Anantharaman K."/>
            <person name="Brown C.T."/>
            <person name="Hug L.A."/>
            <person name="Sharon I."/>
            <person name="Castelle C.J."/>
            <person name="Probst A.J."/>
            <person name="Thomas B.C."/>
            <person name="Singh A."/>
            <person name="Wilkins M.J."/>
            <person name="Karaoz U."/>
            <person name="Brodie E.L."/>
            <person name="Williams K.H."/>
            <person name="Hubbard S.S."/>
            <person name="Banfield J.F."/>
        </authorList>
    </citation>
    <scope>NUCLEOTIDE SEQUENCE [LARGE SCALE GENOMIC DNA]</scope>
</reference>
<dbReference type="InterPro" id="IPR036249">
    <property type="entry name" value="Thioredoxin-like_sf"/>
</dbReference>
<name>A0A1G2G8D2_9BACT</name>
<sequence>MKAITLEVLHSPGCHTCKLFVEFWHAIEKDWSNVTFSDVSILDPKGQEMAQKYMIFASPGIILNGELWATGGFDKDGFVKKLKELSQ</sequence>
<comment type="caution">
    <text evidence="1">The sequence shown here is derived from an EMBL/GenBank/DDBJ whole genome shotgun (WGS) entry which is preliminary data.</text>
</comment>
<proteinExistence type="predicted"/>
<dbReference type="EMBL" id="MHNL01000001">
    <property type="protein sequence ID" value="OGZ46138.1"/>
    <property type="molecule type" value="Genomic_DNA"/>
</dbReference>
<gene>
    <name evidence="1" type="ORF">A2756_06005</name>
</gene>
<protein>
    <submittedName>
        <fullName evidence="1">Uncharacterized protein</fullName>
    </submittedName>
</protein>